<sequence length="149" mass="16718">MGRWINGQFDNSRGFWLTSLEAHSPPTPKALKTNEGLIFGGSQPTGALPPPDIRLCFCICIVPHGSFLFVLCQCAFLSINIFVIALCLRLHIWNPKTLFGMCVSTPEYKALRFKFNNIVVHLITLVLQELNNISLRFSNCTYVSSGVLW</sequence>
<evidence type="ECO:0000313" key="3">
    <source>
        <dbReference type="Proteomes" id="UP000264820"/>
    </source>
</evidence>
<keyword evidence="1" id="KW-1133">Transmembrane helix</keyword>
<protein>
    <submittedName>
        <fullName evidence="2">Uncharacterized protein</fullName>
    </submittedName>
</protein>
<reference evidence="2" key="2">
    <citation type="submission" date="2025-09" db="UniProtKB">
        <authorList>
            <consortium name="Ensembl"/>
        </authorList>
    </citation>
    <scope>IDENTIFICATION</scope>
</reference>
<dbReference type="Proteomes" id="UP000264820">
    <property type="component" value="Unplaced"/>
</dbReference>
<organism evidence="2 3">
    <name type="scientific">Hippocampus comes</name>
    <name type="common">Tiger tail seahorse</name>
    <dbReference type="NCBI Taxonomy" id="109280"/>
    <lineage>
        <taxon>Eukaryota</taxon>
        <taxon>Metazoa</taxon>
        <taxon>Chordata</taxon>
        <taxon>Craniata</taxon>
        <taxon>Vertebrata</taxon>
        <taxon>Euteleostomi</taxon>
        <taxon>Actinopterygii</taxon>
        <taxon>Neopterygii</taxon>
        <taxon>Teleostei</taxon>
        <taxon>Neoteleostei</taxon>
        <taxon>Acanthomorphata</taxon>
        <taxon>Syngnathiaria</taxon>
        <taxon>Syngnathiformes</taxon>
        <taxon>Syngnathoidei</taxon>
        <taxon>Syngnathidae</taxon>
        <taxon>Hippocampus</taxon>
    </lineage>
</organism>
<keyword evidence="3" id="KW-1185">Reference proteome</keyword>
<evidence type="ECO:0000256" key="1">
    <source>
        <dbReference type="SAM" id="Phobius"/>
    </source>
</evidence>
<dbReference type="Ensembl" id="ENSHCOT00000014115.1">
    <property type="protein sequence ID" value="ENSHCOP00000017307.1"/>
    <property type="gene ID" value="ENSHCOG00000001005.1"/>
</dbReference>
<evidence type="ECO:0000313" key="2">
    <source>
        <dbReference type="Ensembl" id="ENSHCOP00000017307.1"/>
    </source>
</evidence>
<dbReference type="AlphaFoldDB" id="A0A3Q2YUL0"/>
<name>A0A3Q2YUL0_HIPCM</name>
<keyword evidence="1" id="KW-0472">Membrane</keyword>
<keyword evidence="1" id="KW-0812">Transmembrane</keyword>
<feature type="transmembrane region" description="Helical" evidence="1">
    <location>
        <begin position="67"/>
        <end position="88"/>
    </location>
</feature>
<reference evidence="2" key="1">
    <citation type="submission" date="2025-08" db="UniProtKB">
        <authorList>
            <consortium name="Ensembl"/>
        </authorList>
    </citation>
    <scope>IDENTIFICATION</scope>
</reference>
<accession>A0A3Q2YUL0</accession>
<proteinExistence type="predicted"/>